<feature type="transmembrane region" description="Helical" evidence="1">
    <location>
        <begin position="41"/>
        <end position="59"/>
    </location>
</feature>
<evidence type="ECO:0000313" key="2">
    <source>
        <dbReference type="EMBL" id="OCB72255.1"/>
    </source>
</evidence>
<feature type="transmembrane region" description="Helical" evidence="1">
    <location>
        <begin position="7"/>
        <end position="29"/>
    </location>
</feature>
<keyword evidence="1" id="KW-1133">Transmembrane helix</keyword>
<reference evidence="3" key="1">
    <citation type="submission" date="2016-03" db="EMBL/GenBank/DDBJ databases">
        <title>Draft genome sequence of Paenibacillus glacialis DSM 22343.</title>
        <authorList>
            <person name="Shin S.-K."/>
            <person name="Yi H."/>
        </authorList>
    </citation>
    <scope>NUCLEOTIDE SEQUENCE [LARGE SCALE GENOMIC DNA]</scope>
    <source>
        <strain evidence="3">NBRC 105008</strain>
    </source>
</reference>
<dbReference type="EMBL" id="LVEO01000013">
    <property type="protein sequence ID" value="OCB72255.1"/>
    <property type="molecule type" value="Genomic_DNA"/>
</dbReference>
<organism evidence="2 3">
    <name type="scientific">Flavobacterium glycines</name>
    <dbReference type="NCBI Taxonomy" id="551990"/>
    <lineage>
        <taxon>Bacteria</taxon>
        <taxon>Pseudomonadati</taxon>
        <taxon>Bacteroidota</taxon>
        <taxon>Flavobacteriia</taxon>
        <taxon>Flavobacteriales</taxon>
        <taxon>Flavobacteriaceae</taxon>
        <taxon>Flavobacterium</taxon>
    </lineage>
</organism>
<proteinExistence type="predicted"/>
<gene>
    <name evidence="2" type="ORF">FBGL_06235</name>
</gene>
<keyword evidence="1" id="KW-0472">Membrane</keyword>
<dbReference type="Proteomes" id="UP000093226">
    <property type="component" value="Unassembled WGS sequence"/>
</dbReference>
<accession>A0A1B9DRE9</accession>
<evidence type="ECO:0000256" key="1">
    <source>
        <dbReference type="SAM" id="Phobius"/>
    </source>
</evidence>
<sequence>MRAFIKILILIICIGVIINLIFFPIIKILEFLSSKYGEETSFCFLIIITILVYSISRIIKKTDK</sequence>
<keyword evidence="1" id="KW-0812">Transmembrane</keyword>
<evidence type="ECO:0000313" key="3">
    <source>
        <dbReference type="Proteomes" id="UP000093226"/>
    </source>
</evidence>
<name>A0A1B9DRE9_9FLAO</name>
<comment type="caution">
    <text evidence="2">The sequence shown here is derived from an EMBL/GenBank/DDBJ whole genome shotgun (WGS) entry which is preliminary data.</text>
</comment>
<dbReference type="AlphaFoldDB" id="A0A1B9DRE9"/>
<protein>
    <submittedName>
        <fullName evidence="2">Uncharacterized protein</fullName>
    </submittedName>
</protein>